<keyword evidence="1" id="KW-0812">Transmembrane</keyword>
<proteinExistence type="predicted"/>
<feature type="transmembrane region" description="Helical" evidence="1">
    <location>
        <begin position="98"/>
        <end position="120"/>
    </location>
</feature>
<gene>
    <name evidence="3" type="ORF">OF801_06025</name>
    <name evidence="4" type="ORF">PWF74_03820</name>
    <name evidence="2" type="ORF">SAMN05216438_10199</name>
</gene>
<dbReference type="EMBL" id="CP118627">
    <property type="protein sequence ID" value="WEA14646.1"/>
    <property type="molecule type" value="Genomic_DNA"/>
</dbReference>
<accession>A0A098CWK0</accession>
<evidence type="ECO:0000256" key="1">
    <source>
        <dbReference type="SAM" id="Phobius"/>
    </source>
</evidence>
<keyword evidence="1" id="KW-0472">Membrane</keyword>
<evidence type="ECO:0000313" key="5">
    <source>
        <dbReference type="Proteomes" id="UP000181969"/>
    </source>
</evidence>
<dbReference type="OrthoDB" id="2243768at2"/>
<reference evidence="2 5" key="1">
    <citation type="submission" date="2016-10" db="EMBL/GenBank/DDBJ databases">
        <authorList>
            <person name="de Groot N.N."/>
        </authorList>
    </citation>
    <scope>NUCLEOTIDE SEQUENCE [LARGE SCALE GENOMIC DNA]</scope>
    <source>
        <strain evidence="2 5">M79</strain>
    </source>
</reference>
<dbReference type="GO" id="GO:0005886">
    <property type="term" value="C:plasma membrane"/>
    <property type="evidence" value="ECO:0007669"/>
    <property type="project" value="TreeGrafter"/>
</dbReference>
<evidence type="ECO:0000313" key="2">
    <source>
        <dbReference type="EMBL" id="SFL07319.1"/>
    </source>
</evidence>
<dbReference type="EMBL" id="FOTJ01000001">
    <property type="protein sequence ID" value="SFL07319.1"/>
    <property type="molecule type" value="Genomic_DNA"/>
</dbReference>
<feature type="transmembrane region" description="Helical" evidence="1">
    <location>
        <begin position="152"/>
        <end position="171"/>
    </location>
</feature>
<evidence type="ECO:0000313" key="3">
    <source>
        <dbReference type="EMBL" id="UYT09541.1"/>
    </source>
</evidence>
<dbReference type="EMBL" id="CP109635">
    <property type="protein sequence ID" value="UYT09541.1"/>
    <property type="molecule type" value="Genomic_DNA"/>
</dbReference>
<organism evidence="2 5">
    <name type="scientific">Lactococcus garvieae</name>
    <dbReference type="NCBI Taxonomy" id="1363"/>
    <lineage>
        <taxon>Bacteria</taxon>
        <taxon>Bacillati</taxon>
        <taxon>Bacillota</taxon>
        <taxon>Bacilli</taxon>
        <taxon>Lactobacillales</taxon>
        <taxon>Streptococcaceae</taxon>
        <taxon>Lactococcus</taxon>
    </lineage>
</organism>
<dbReference type="Proteomes" id="UP001164042">
    <property type="component" value="Chromosome"/>
</dbReference>
<sequence>MFSENFSKKLRNNVGINGLISTLIGLLILFWPGRTAQVGTVLIGISFILIGVSYLVSIFALMNENPWSRFGHLLLGTVYLVAGIFSLINLAAATATLFIIIGILVGFTWITEGFVSFGFVPYSPSKPWTILSGLLSVVAGFMLLLTPLWGAMALWTLLGVVVLILGIFKLIRYFTW</sequence>
<evidence type="ECO:0000313" key="4">
    <source>
        <dbReference type="EMBL" id="WEA14646.1"/>
    </source>
</evidence>
<dbReference type="InterPro" id="IPR005325">
    <property type="entry name" value="DUF308_memb"/>
</dbReference>
<feature type="transmembrane region" description="Helical" evidence="1">
    <location>
        <begin position="38"/>
        <end position="61"/>
    </location>
</feature>
<dbReference type="PANTHER" id="PTHR34989:SF1">
    <property type="entry name" value="PROTEIN HDED"/>
    <property type="match status" value="1"/>
</dbReference>
<feature type="transmembrane region" description="Helical" evidence="1">
    <location>
        <begin position="12"/>
        <end position="32"/>
    </location>
</feature>
<feature type="transmembrane region" description="Helical" evidence="1">
    <location>
        <begin position="73"/>
        <end position="92"/>
    </location>
</feature>
<dbReference type="AlphaFoldDB" id="A0A098CWK0"/>
<dbReference type="Proteomes" id="UP000181969">
    <property type="component" value="Unassembled WGS sequence"/>
</dbReference>
<dbReference type="PATRIC" id="fig|1363.32.peg.557"/>
<dbReference type="GeneID" id="75143757"/>
<reference evidence="4" key="3">
    <citation type="submission" date="2023-02" db="EMBL/GenBank/DDBJ databases">
        <title>Comparative genomics and fermentation flavor characterization of five lactic acid bacteria reveal flavor biosynthesis metabolic pathways in fermented muskmelon puree.</title>
        <authorList>
            <person name="Yuan L."/>
            <person name="Li M."/>
            <person name="Xu X."/>
            <person name="Lao F."/>
            <person name="Wu J."/>
        </authorList>
    </citation>
    <scope>NUCLEOTIDE SEQUENCE</scope>
    <source>
        <strain evidence="4">Pa-2</strain>
    </source>
</reference>
<dbReference type="RefSeq" id="WP_014024733.1">
    <property type="nucleotide sequence ID" value="NZ_AP027239.1"/>
</dbReference>
<dbReference type="eggNOG" id="COG3247">
    <property type="taxonomic scope" value="Bacteria"/>
</dbReference>
<feature type="transmembrane region" description="Helical" evidence="1">
    <location>
        <begin position="127"/>
        <end position="146"/>
    </location>
</feature>
<dbReference type="PANTHER" id="PTHR34989">
    <property type="entry name" value="PROTEIN HDED"/>
    <property type="match status" value="1"/>
</dbReference>
<dbReference type="InterPro" id="IPR052712">
    <property type="entry name" value="Acid_resist_chaperone_HdeD"/>
</dbReference>
<protein>
    <submittedName>
        <fullName evidence="3">DUF308 domain-containing protein</fullName>
    </submittedName>
    <submittedName>
        <fullName evidence="2">Uncharacterized membrane protein HdeD, DUF308 family</fullName>
    </submittedName>
</protein>
<name>A0A098CWK0_9LACT</name>
<dbReference type="Pfam" id="PF03729">
    <property type="entry name" value="DUF308"/>
    <property type="match status" value="2"/>
</dbReference>
<dbReference type="Proteomes" id="UP001217324">
    <property type="component" value="Chromosome"/>
</dbReference>
<keyword evidence="1" id="KW-1133">Transmembrane helix</keyword>
<dbReference type="OMA" id="GIGWLFR"/>
<reference evidence="3" key="2">
    <citation type="submission" date="2022-10" db="EMBL/GenBank/DDBJ databases">
        <title>Genome assembly of Lactococcus garvieae isolates from cricket gut.</title>
        <authorList>
            <person name="Luecke A.R."/>
            <person name="Brown A.M.V."/>
            <person name="Wakeman C.A."/>
        </authorList>
    </citation>
    <scope>NUCLEOTIDE SEQUENCE</scope>
    <source>
        <strain evidence="3">Alexii-11_2</strain>
    </source>
</reference>